<dbReference type="Pfam" id="PF13302">
    <property type="entry name" value="Acetyltransf_3"/>
    <property type="match status" value="1"/>
</dbReference>
<sequence>MSDILRDIPDQIESERLILRSPQPGDGPIVYSAVCASLDALRAFPASMPWALEEPSVDISETFCRQSRVDYLARKNLTMLLFLKDGGHFVGASGLHSISWKHQRAEIGFWVHHDWQGQGLISEATRAICAFARQELGLRRIACLSDEQNVASRRVAERAGFTLEGIMRNERIAPDGSLRHTTLYALTN</sequence>
<dbReference type="InterPro" id="IPR000182">
    <property type="entry name" value="GNAT_dom"/>
</dbReference>
<dbReference type="KEGG" id="chrm:FYK34_08765"/>
<reference evidence="2 3" key="1">
    <citation type="submission" date="2019-08" db="EMBL/GenBank/DDBJ databases">
        <title>Chromobacterium paludis, a novel bacterium isolated from a Maryland marsh pond.</title>
        <authorList>
            <person name="Blackburn M.B."/>
            <person name="Gundersen-Rindal D.E."/>
        </authorList>
    </citation>
    <scope>NUCLEOTIDE SEQUENCE [LARGE SCALE GENOMIC DNA]</scope>
    <source>
        <strain evidence="3">IIBBL 257-1</strain>
    </source>
</reference>
<dbReference type="InterPro" id="IPR016181">
    <property type="entry name" value="Acyl_CoA_acyltransferase"/>
</dbReference>
<gene>
    <name evidence="2" type="ORF">FYK34_08765</name>
</gene>
<dbReference type="EMBL" id="CP043473">
    <property type="protein sequence ID" value="QEL55653.1"/>
    <property type="molecule type" value="Genomic_DNA"/>
</dbReference>
<dbReference type="Proteomes" id="UP000322079">
    <property type="component" value="Chromosome"/>
</dbReference>
<dbReference type="RefSeq" id="WP_149296014.1">
    <property type="nucleotide sequence ID" value="NZ_CP043473.1"/>
</dbReference>
<evidence type="ECO:0000313" key="2">
    <source>
        <dbReference type="EMBL" id="QEL55653.1"/>
    </source>
</evidence>
<evidence type="ECO:0000313" key="3">
    <source>
        <dbReference type="Proteomes" id="UP000322079"/>
    </source>
</evidence>
<accession>A0A5C1DGH4</accession>
<dbReference type="AlphaFoldDB" id="A0A5C1DGH4"/>
<dbReference type="GO" id="GO:1990189">
    <property type="term" value="F:protein N-terminal-serine acetyltransferase activity"/>
    <property type="evidence" value="ECO:0007669"/>
    <property type="project" value="TreeGrafter"/>
</dbReference>
<dbReference type="CDD" id="cd04301">
    <property type="entry name" value="NAT_SF"/>
    <property type="match status" value="1"/>
</dbReference>
<dbReference type="PROSITE" id="PS51186">
    <property type="entry name" value="GNAT"/>
    <property type="match status" value="1"/>
</dbReference>
<dbReference type="InterPro" id="IPR051908">
    <property type="entry name" value="Ribosomal_N-acetyltransferase"/>
</dbReference>
<keyword evidence="2" id="KW-0808">Transferase</keyword>
<dbReference type="PANTHER" id="PTHR43441:SF3">
    <property type="entry name" value="ACETYLTRANSFERASE"/>
    <property type="match status" value="1"/>
</dbReference>
<dbReference type="GO" id="GO:0005737">
    <property type="term" value="C:cytoplasm"/>
    <property type="evidence" value="ECO:0007669"/>
    <property type="project" value="TreeGrafter"/>
</dbReference>
<organism evidence="2 3">
    <name type="scientific">Chromobacterium paludis</name>
    <dbReference type="NCBI Taxonomy" id="2605945"/>
    <lineage>
        <taxon>Bacteria</taxon>
        <taxon>Pseudomonadati</taxon>
        <taxon>Pseudomonadota</taxon>
        <taxon>Betaproteobacteria</taxon>
        <taxon>Neisseriales</taxon>
        <taxon>Chromobacteriaceae</taxon>
        <taxon>Chromobacterium</taxon>
    </lineage>
</organism>
<dbReference type="PANTHER" id="PTHR43441">
    <property type="entry name" value="RIBOSOMAL-PROTEIN-SERINE ACETYLTRANSFERASE"/>
    <property type="match status" value="1"/>
</dbReference>
<proteinExistence type="predicted"/>
<name>A0A5C1DGH4_9NEIS</name>
<feature type="domain" description="N-acetyltransferase" evidence="1">
    <location>
        <begin position="17"/>
        <end position="188"/>
    </location>
</feature>
<dbReference type="SUPFAM" id="SSF55729">
    <property type="entry name" value="Acyl-CoA N-acyltransferases (Nat)"/>
    <property type="match status" value="1"/>
</dbReference>
<keyword evidence="3" id="KW-1185">Reference proteome</keyword>
<evidence type="ECO:0000259" key="1">
    <source>
        <dbReference type="PROSITE" id="PS51186"/>
    </source>
</evidence>
<dbReference type="Gene3D" id="3.40.630.30">
    <property type="match status" value="1"/>
</dbReference>
<dbReference type="GO" id="GO:0008999">
    <property type="term" value="F:protein-N-terminal-alanine acetyltransferase activity"/>
    <property type="evidence" value="ECO:0007669"/>
    <property type="project" value="TreeGrafter"/>
</dbReference>
<protein>
    <submittedName>
        <fullName evidence="2">GNAT family N-acetyltransferase</fullName>
    </submittedName>
</protein>